<dbReference type="PANTHER" id="PTHR46832:SF1">
    <property type="entry name" value="5'-METHYLTHIOADENOSINE_S-ADENOSYLHOMOCYSTEINE NUCLEOSIDASE"/>
    <property type="match status" value="1"/>
</dbReference>
<reference evidence="2 3" key="1">
    <citation type="submission" date="2023-04" db="EMBL/GenBank/DDBJ databases">
        <title>Draft genome sequence of acteroides sedimenti strain YN3PY1.</title>
        <authorList>
            <person name="Yoshida N."/>
        </authorList>
    </citation>
    <scope>NUCLEOTIDE SEQUENCE [LARGE SCALE GENOMIC DNA]</scope>
    <source>
        <strain evidence="2 3">YN3PY1</strain>
    </source>
</reference>
<dbReference type="InterPro" id="IPR035994">
    <property type="entry name" value="Nucleoside_phosphorylase_sf"/>
</dbReference>
<proteinExistence type="predicted"/>
<dbReference type="Proteomes" id="UP001496674">
    <property type="component" value="Chromosome"/>
</dbReference>
<evidence type="ECO:0000313" key="3">
    <source>
        <dbReference type="Proteomes" id="UP001496674"/>
    </source>
</evidence>
<gene>
    <name evidence="2" type="ORF">BSYN_17420</name>
</gene>
<protein>
    <submittedName>
        <fullName evidence="2">MTA/SAH nucleosidase</fullName>
    </submittedName>
</protein>
<name>A0ABN6Z4L7_9BACE</name>
<dbReference type="RefSeq" id="WP_353330046.1">
    <property type="nucleotide sequence ID" value="NZ_AP028055.1"/>
</dbReference>
<dbReference type="SUPFAM" id="SSF53167">
    <property type="entry name" value="Purine and uridine phosphorylases"/>
    <property type="match status" value="1"/>
</dbReference>
<evidence type="ECO:0000313" key="2">
    <source>
        <dbReference type="EMBL" id="BEG99477.1"/>
    </source>
</evidence>
<feature type="domain" description="Nucleoside phosphorylase" evidence="1">
    <location>
        <begin position="128"/>
        <end position="182"/>
    </location>
</feature>
<sequence length="188" mass="20850">MLNVLITHAVNDELVKVNMPDCQIKYIRTGIGKVKAAIRLMDALTEFSPDVVLNMGTAGTVSHNVGDVFVCRHFIDRDLQKVGALNLQYEIDSSFLLSEKGLCLGWDHDGVCNTGDSFLTEPSGSSGDVFDMEAYAQAQVCLLKNIPFISVKYVTDKIGENSIKHWEDKLADARKGLAKFLEERILVR</sequence>
<dbReference type="Pfam" id="PF01048">
    <property type="entry name" value="PNP_UDP_1"/>
    <property type="match status" value="2"/>
</dbReference>
<dbReference type="PANTHER" id="PTHR46832">
    <property type="entry name" value="5'-METHYLTHIOADENOSINE/S-ADENOSYLHOMOCYSTEINE NUCLEOSIDASE"/>
    <property type="match status" value="1"/>
</dbReference>
<accession>A0ABN6Z4L7</accession>
<keyword evidence="3" id="KW-1185">Reference proteome</keyword>
<dbReference type="Gene3D" id="3.40.50.1580">
    <property type="entry name" value="Nucleoside phosphorylase domain"/>
    <property type="match status" value="1"/>
</dbReference>
<dbReference type="InterPro" id="IPR000845">
    <property type="entry name" value="Nucleoside_phosphorylase_d"/>
</dbReference>
<evidence type="ECO:0000259" key="1">
    <source>
        <dbReference type="Pfam" id="PF01048"/>
    </source>
</evidence>
<dbReference type="EMBL" id="AP028055">
    <property type="protein sequence ID" value="BEG99477.1"/>
    <property type="molecule type" value="Genomic_DNA"/>
</dbReference>
<organism evidence="2 3">
    <name type="scientific">Bacteroides sedimenti</name>
    <dbReference type="NCBI Taxonomy" id="2136147"/>
    <lineage>
        <taxon>Bacteria</taxon>
        <taxon>Pseudomonadati</taxon>
        <taxon>Bacteroidota</taxon>
        <taxon>Bacteroidia</taxon>
        <taxon>Bacteroidales</taxon>
        <taxon>Bacteroidaceae</taxon>
        <taxon>Bacteroides</taxon>
    </lineage>
</organism>
<feature type="domain" description="Nucleoside phosphorylase" evidence="1">
    <location>
        <begin position="22"/>
        <end position="80"/>
    </location>
</feature>